<evidence type="ECO:0000313" key="3">
    <source>
        <dbReference type="Proteomes" id="UP000076925"/>
    </source>
</evidence>
<keyword evidence="3" id="KW-1185">Reference proteome</keyword>
<dbReference type="InterPro" id="IPR027417">
    <property type="entry name" value="P-loop_NTPase"/>
</dbReference>
<evidence type="ECO:0008006" key="4">
    <source>
        <dbReference type="Google" id="ProtNLM"/>
    </source>
</evidence>
<accession>A0A139X7P3</accession>
<dbReference type="AlphaFoldDB" id="A0A139X7P3"/>
<comment type="caution">
    <text evidence="2">The sequence shown here is derived from an EMBL/GenBank/DDBJ whole genome shotgun (WGS) entry which is preliminary data.</text>
</comment>
<name>A0A139X7P3_9CYAN</name>
<dbReference type="PROSITE" id="PS51257">
    <property type="entry name" value="PROKAR_LIPOPROTEIN"/>
    <property type="match status" value="1"/>
</dbReference>
<sequence>MNFLFKNKAVLALIIAGSCHLASQAGTQFDRLQICFAPSEASKVTGRCEEDVDLVVLKNFYDIKNYAQGLDGFETKWLKTIKKSIIFRELPATNPYIPLFAGGTLTSLLFAYYFQKQKASQLELEFSTELEKFATKAYENWVIGYHRRRIVSKTKEFKAEKIIAKEIVSMRSQGELEHLQQVLDKSEILDNLKFDLTKEQIVEKTEELKTKSAEHIDKREKLGKTLKNDYKNTDKKFELTPEYQWINQLLNLPFRILSGAQGSGKSTLERFMIRLIKDADWHIICINPETNPNVWKGVEVITNHQEITEFFVNFPFWVKERQSEIMEKGLDEDEYLNTLNDKSGREGKVAIFLMESNTYEAWGINAESFATFLKQCLTNIRKWGFTVCLTAHSDNQTSISSKLKGFSEMINSAPRVDCIATTTDNGQAVSSGKALLKIKGVKDLEPKEVKLYNFPKTKDFS</sequence>
<organism evidence="2 3">
    <name type="scientific">Scytonema hofmannii PCC 7110</name>
    <dbReference type="NCBI Taxonomy" id="128403"/>
    <lineage>
        <taxon>Bacteria</taxon>
        <taxon>Bacillati</taxon>
        <taxon>Cyanobacteriota</taxon>
        <taxon>Cyanophyceae</taxon>
        <taxon>Nostocales</taxon>
        <taxon>Scytonemataceae</taxon>
        <taxon>Scytonema</taxon>
    </lineage>
</organism>
<reference evidence="2 3" key="1">
    <citation type="journal article" date="2013" name="Genome Biol. Evol.">
        <title>Genomes of Stigonematalean cyanobacteria (subsection V) and the evolution of oxygenic photosynthesis from prokaryotes to plastids.</title>
        <authorList>
            <person name="Dagan T."/>
            <person name="Roettger M."/>
            <person name="Stucken K."/>
            <person name="Landan G."/>
            <person name="Koch R."/>
            <person name="Major P."/>
            <person name="Gould S.B."/>
            <person name="Goremykin V.V."/>
            <person name="Rippka R."/>
            <person name="Tandeau de Marsac N."/>
            <person name="Gugger M."/>
            <person name="Lockhart P.J."/>
            <person name="Allen J.F."/>
            <person name="Brune I."/>
            <person name="Maus I."/>
            <person name="Puhler A."/>
            <person name="Martin W.F."/>
        </authorList>
    </citation>
    <scope>NUCLEOTIDE SEQUENCE [LARGE SCALE GENOMIC DNA]</scope>
    <source>
        <strain evidence="2 3">PCC 7110</strain>
    </source>
</reference>
<gene>
    <name evidence="2" type="ORF">WA1_24035</name>
</gene>
<feature type="chain" id="PRO_5007300596" description="FtsK domain-containing protein" evidence="1">
    <location>
        <begin position="26"/>
        <end position="461"/>
    </location>
</feature>
<protein>
    <recommendedName>
        <fullName evidence="4">FtsK domain-containing protein</fullName>
    </recommendedName>
</protein>
<evidence type="ECO:0000256" key="1">
    <source>
        <dbReference type="SAM" id="SignalP"/>
    </source>
</evidence>
<evidence type="ECO:0000313" key="2">
    <source>
        <dbReference type="EMBL" id="KYC40714.1"/>
    </source>
</evidence>
<dbReference type="SUPFAM" id="SSF52540">
    <property type="entry name" value="P-loop containing nucleoside triphosphate hydrolases"/>
    <property type="match status" value="1"/>
</dbReference>
<feature type="signal peptide" evidence="1">
    <location>
        <begin position="1"/>
        <end position="25"/>
    </location>
</feature>
<dbReference type="OrthoDB" id="490016at2"/>
<proteinExistence type="predicted"/>
<keyword evidence="1" id="KW-0732">Signal</keyword>
<dbReference type="Proteomes" id="UP000076925">
    <property type="component" value="Unassembled WGS sequence"/>
</dbReference>
<dbReference type="EMBL" id="ANNX02000026">
    <property type="protein sequence ID" value="KYC40714.1"/>
    <property type="molecule type" value="Genomic_DNA"/>
</dbReference>
<dbReference type="STRING" id="128403.WA1_24035"/>
<dbReference type="RefSeq" id="WP_017740004.1">
    <property type="nucleotide sequence ID" value="NZ_KQ976354.1"/>
</dbReference>